<protein>
    <submittedName>
        <fullName evidence="1">Uncharacterized protein</fullName>
    </submittedName>
</protein>
<accession>A0A8R1YGR0</accession>
<name>A0A2A6BK70_PRIPA</name>
<keyword evidence="2" id="KW-1185">Reference proteome</keyword>
<sequence>MSRIHVEEPFGFRLSSRSRLNRNQVNRSIAGMVHGIERREEDLILISILLQHGDGMTMEISHNQSHDWRRKIRVKFGKVILIDGFVDFCLHTITDVTYVHSPLRMTYTLSYSVVRLSSISCIKRRFHI</sequence>
<dbReference type="Proteomes" id="UP000005239">
    <property type="component" value="Unassembled WGS sequence"/>
</dbReference>
<evidence type="ECO:0000313" key="2">
    <source>
        <dbReference type="Proteomes" id="UP000005239"/>
    </source>
</evidence>
<accession>A0A2A6BK70</accession>
<gene>
    <name evidence="1" type="primary">WBGene00113887</name>
</gene>
<reference evidence="1" key="2">
    <citation type="submission" date="2022-06" db="UniProtKB">
        <authorList>
            <consortium name="EnsemblMetazoa"/>
        </authorList>
    </citation>
    <scope>IDENTIFICATION</scope>
    <source>
        <strain evidence="1">PS312</strain>
    </source>
</reference>
<evidence type="ECO:0000313" key="1">
    <source>
        <dbReference type="EnsemblMetazoa" id="PPA24333.1"/>
    </source>
</evidence>
<dbReference type="EnsemblMetazoa" id="PPA24333.1">
    <property type="protein sequence ID" value="PPA24333.1"/>
    <property type="gene ID" value="WBGene00113887"/>
</dbReference>
<proteinExistence type="predicted"/>
<reference evidence="2" key="1">
    <citation type="journal article" date="2008" name="Nat. Genet.">
        <title>The Pristionchus pacificus genome provides a unique perspective on nematode lifestyle and parasitism.</title>
        <authorList>
            <person name="Dieterich C."/>
            <person name="Clifton S.W."/>
            <person name="Schuster L.N."/>
            <person name="Chinwalla A."/>
            <person name="Delehaunty K."/>
            <person name="Dinkelacker I."/>
            <person name="Fulton L."/>
            <person name="Fulton R."/>
            <person name="Godfrey J."/>
            <person name="Minx P."/>
            <person name="Mitreva M."/>
            <person name="Roeseler W."/>
            <person name="Tian H."/>
            <person name="Witte H."/>
            <person name="Yang S.P."/>
            <person name="Wilson R.K."/>
            <person name="Sommer R.J."/>
        </authorList>
    </citation>
    <scope>NUCLEOTIDE SEQUENCE [LARGE SCALE GENOMIC DNA]</scope>
    <source>
        <strain evidence="2">PS312</strain>
    </source>
</reference>
<dbReference type="AlphaFoldDB" id="A0A2A6BK70"/>
<organism evidence="1 2">
    <name type="scientific">Pristionchus pacificus</name>
    <name type="common">Parasitic nematode worm</name>
    <dbReference type="NCBI Taxonomy" id="54126"/>
    <lineage>
        <taxon>Eukaryota</taxon>
        <taxon>Metazoa</taxon>
        <taxon>Ecdysozoa</taxon>
        <taxon>Nematoda</taxon>
        <taxon>Chromadorea</taxon>
        <taxon>Rhabditida</taxon>
        <taxon>Rhabditina</taxon>
        <taxon>Diplogasteromorpha</taxon>
        <taxon>Diplogasteroidea</taxon>
        <taxon>Neodiplogasteridae</taxon>
        <taxon>Pristionchus</taxon>
    </lineage>
</organism>